<proteinExistence type="predicted"/>
<protein>
    <submittedName>
        <fullName evidence="1">Uncharacterized protein</fullName>
    </submittedName>
</protein>
<dbReference type="HOGENOM" id="CLU_084978_0_0_4"/>
<gene>
    <name evidence="1" type="ordered locus">Acav_2156</name>
</gene>
<dbReference type="AlphaFoldDB" id="F0QAM7"/>
<keyword evidence="2" id="KW-1185">Reference proteome</keyword>
<accession>F0QAM7</accession>
<evidence type="ECO:0000313" key="2">
    <source>
        <dbReference type="Proteomes" id="UP000002482"/>
    </source>
</evidence>
<name>F0QAM7_PARA1</name>
<reference evidence="1" key="1">
    <citation type="submission" date="2011-02" db="EMBL/GenBank/DDBJ databases">
        <title>Complete sequence of Acidovorax avenae subsp. avenae ATCC 19860.</title>
        <authorList>
            <consortium name="US DOE Joint Genome Institute"/>
            <person name="Lucas S."/>
            <person name="Copeland A."/>
            <person name="Lapidus A."/>
            <person name="Cheng J.-F."/>
            <person name="Goodwin L."/>
            <person name="Pitluck S."/>
            <person name="Chertkov O."/>
            <person name="Held B."/>
            <person name="Detter J.C."/>
            <person name="Han C."/>
            <person name="Tapia R."/>
            <person name="Land M."/>
            <person name="Hauser L."/>
            <person name="Kyrpides N."/>
            <person name="Ivanova N."/>
            <person name="Ovchinnikova G."/>
            <person name="Pagani I."/>
            <person name="Gordon S."/>
            <person name="Woyke T."/>
        </authorList>
    </citation>
    <scope>NUCLEOTIDE SEQUENCE</scope>
    <source>
        <strain evidence="1">ATCC 19860</strain>
    </source>
</reference>
<evidence type="ECO:0000313" key="1">
    <source>
        <dbReference type="EMBL" id="ADX46068.1"/>
    </source>
</evidence>
<organism evidence="1 2">
    <name type="scientific">Paracidovorax avenae (strain ATCC 19860 / DSM 7227 / CCUG 15838 / JCM 20985 / LMG 2117 / NCPPB 1011)</name>
    <name type="common">Acidovorax avenae</name>
    <dbReference type="NCBI Taxonomy" id="643561"/>
    <lineage>
        <taxon>Bacteria</taxon>
        <taxon>Pseudomonadati</taxon>
        <taxon>Pseudomonadota</taxon>
        <taxon>Betaproteobacteria</taxon>
        <taxon>Burkholderiales</taxon>
        <taxon>Comamonadaceae</taxon>
        <taxon>Paracidovorax</taxon>
    </lineage>
</organism>
<dbReference type="EMBL" id="CP002521">
    <property type="protein sequence ID" value="ADX46068.1"/>
    <property type="molecule type" value="Genomic_DNA"/>
</dbReference>
<dbReference type="KEGG" id="aaa:Acav_2156"/>
<dbReference type="Gene3D" id="2.40.360.20">
    <property type="match status" value="1"/>
</dbReference>
<sequence>MADYNEGTVLVEEGIGRMQGQADIAFTRTTTTGARQDFAGARPVMFIPRSNVEQGDNREFRDLVNGNELVYGVVSDLSTQVTTLVNDPPISTPIDMRPGQTVERNYTSRTTIVAKADNSTTTFTSTVQERFTYVGLQTLQTAMGTFNVCKFNTDQVIVSATDGTVQANYQLWVAADGPYRGRTLKTADSASNGVPSTVEMTKITYTSK</sequence>
<dbReference type="OrthoDB" id="8856593at2"/>
<dbReference type="Proteomes" id="UP000002482">
    <property type="component" value="Chromosome"/>
</dbReference>